<protein>
    <submittedName>
        <fullName evidence="1">Uncharacterized protein</fullName>
    </submittedName>
</protein>
<name>A0ABN0AZM0_9ACTN</name>
<reference evidence="1 2" key="1">
    <citation type="submission" date="2010-08" db="EMBL/GenBank/DDBJ databases">
        <authorList>
            <person name="Durkin A.S."/>
            <person name="Madupu R."/>
            <person name="Torralba M."/>
            <person name="Gillis M."/>
            <person name="Methe B."/>
            <person name="Sutton G."/>
            <person name="Nelson K.E."/>
        </authorList>
    </citation>
    <scope>NUCLEOTIDE SEQUENCE [LARGE SCALE GENOMIC DNA]</scope>
    <source>
        <strain evidence="1 2">PB189-T1-4</strain>
    </source>
</reference>
<dbReference type="EMBL" id="AEDQ01000027">
    <property type="protein sequence ID" value="EFL43901.1"/>
    <property type="molecule type" value="Genomic_DNA"/>
</dbReference>
<sequence length="62" mass="6700">MLSRPAGCTTQLAAAYKHNARAIHACKTCTSCDVQVFLYGSYAYSCFCISRATICLLLCLTA</sequence>
<dbReference type="Proteomes" id="UP000004431">
    <property type="component" value="Unassembled WGS sequence"/>
</dbReference>
<organism evidence="1 2">
    <name type="scientific">Fannyhessea vaginae PB189-T1-4</name>
    <dbReference type="NCBI Taxonomy" id="866774"/>
    <lineage>
        <taxon>Bacteria</taxon>
        <taxon>Bacillati</taxon>
        <taxon>Actinomycetota</taxon>
        <taxon>Coriobacteriia</taxon>
        <taxon>Coriobacteriales</taxon>
        <taxon>Atopobiaceae</taxon>
        <taxon>Fannyhessea</taxon>
    </lineage>
</organism>
<gene>
    <name evidence="1" type="ORF">HMPREF9248_0229</name>
</gene>
<evidence type="ECO:0000313" key="2">
    <source>
        <dbReference type="Proteomes" id="UP000004431"/>
    </source>
</evidence>
<keyword evidence="2" id="KW-1185">Reference proteome</keyword>
<evidence type="ECO:0000313" key="1">
    <source>
        <dbReference type="EMBL" id="EFL43901.1"/>
    </source>
</evidence>
<proteinExistence type="predicted"/>
<accession>A0ABN0AZM0</accession>
<comment type="caution">
    <text evidence="1">The sequence shown here is derived from an EMBL/GenBank/DDBJ whole genome shotgun (WGS) entry which is preliminary data.</text>
</comment>